<dbReference type="InterPro" id="IPR047727">
    <property type="entry name" value="Sce7725-like"/>
</dbReference>
<reference evidence="1" key="1">
    <citation type="submission" date="2022-09" db="EMBL/GenBank/DDBJ databases">
        <authorList>
            <person name="Yuan C."/>
            <person name="Ke Z."/>
        </authorList>
    </citation>
    <scope>NUCLEOTIDE SEQUENCE</scope>
    <source>
        <strain evidence="1">LB-8</strain>
    </source>
</reference>
<sequence>MYLPVLRGKQYELLALREFSKEIRGSDIIAPVIEPVKSEFKTLETACNFLAKEDVCFTIIINPSVGEIKNPEHILRQINNTKCLRDNPRFQIGIHSYNESQLEFILGLIKEYGLENQELIIIHNDTISEDFYRAVSGAYKVKFNFLHEKIKVRRYKYLFPSETRVLLDDVFESKPKNSDYIGFEDEPFSDIYLIYKEENYFGFSDYLTIGEQYTDGGFLPYAVVIHLTYESRDGLRIKHFVSDSNDDYHDTPGKFAEALGKLVSFTATLPFKTKAIKTFEEYYNSSHYPGLGSIKKLSMLNHLELVNYLLTK</sequence>
<dbReference type="NCBIfam" id="NF033831">
    <property type="entry name" value="sce7725_fam"/>
    <property type="match status" value="1"/>
</dbReference>
<dbReference type="Proteomes" id="UP001155483">
    <property type="component" value="Unassembled WGS sequence"/>
</dbReference>
<protein>
    <submittedName>
        <fullName evidence="1">Sce7725 family protein</fullName>
    </submittedName>
</protein>
<dbReference type="RefSeq" id="WP_279298407.1">
    <property type="nucleotide sequence ID" value="NZ_JAOTIF010000016.1"/>
</dbReference>
<reference evidence="1" key="2">
    <citation type="submission" date="2023-04" db="EMBL/GenBank/DDBJ databases">
        <title>Paracnuella aquatica gen. nov., sp. nov., a member of the family Chitinophagaceae isolated from a hot spring.</title>
        <authorList>
            <person name="Wang C."/>
        </authorList>
    </citation>
    <scope>NUCLEOTIDE SEQUENCE</scope>
    <source>
        <strain evidence="1">LB-8</strain>
    </source>
</reference>
<accession>A0A9X2Y0Q4</accession>
<evidence type="ECO:0000313" key="1">
    <source>
        <dbReference type="EMBL" id="MCU7550968.1"/>
    </source>
</evidence>
<gene>
    <name evidence="1" type="ORF">OCK74_17750</name>
</gene>
<keyword evidence="2" id="KW-1185">Reference proteome</keyword>
<proteinExistence type="predicted"/>
<dbReference type="AlphaFoldDB" id="A0A9X2Y0Q4"/>
<name>A0A9X2Y0Q4_9BACT</name>
<dbReference type="EMBL" id="JAOTIF010000016">
    <property type="protein sequence ID" value="MCU7550968.1"/>
    <property type="molecule type" value="Genomic_DNA"/>
</dbReference>
<organism evidence="1 2">
    <name type="scientific">Paraflavisolibacter caeni</name>
    <dbReference type="NCBI Taxonomy" id="2982496"/>
    <lineage>
        <taxon>Bacteria</taxon>
        <taxon>Pseudomonadati</taxon>
        <taxon>Bacteroidota</taxon>
        <taxon>Chitinophagia</taxon>
        <taxon>Chitinophagales</taxon>
        <taxon>Chitinophagaceae</taxon>
        <taxon>Paraflavisolibacter</taxon>
    </lineage>
</organism>
<comment type="caution">
    <text evidence="1">The sequence shown here is derived from an EMBL/GenBank/DDBJ whole genome shotgun (WGS) entry which is preliminary data.</text>
</comment>
<evidence type="ECO:0000313" key="2">
    <source>
        <dbReference type="Proteomes" id="UP001155483"/>
    </source>
</evidence>